<proteinExistence type="predicted"/>
<organism evidence="2">
    <name type="scientific">uncultured Armatimonadetes bacterium</name>
    <dbReference type="NCBI Taxonomy" id="157466"/>
    <lineage>
        <taxon>Bacteria</taxon>
        <taxon>Bacillati</taxon>
        <taxon>Armatimonadota</taxon>
        <taxon>environmental samples</taxon>
    </lineage>
</organism>
<sequence length="69" mass="7693">MSYRFSMAVTLPPDELAAAMNLVYTDYAVPVYMTPEQIRARTFPPRRSPSPPRWSPACGSAKRTPPCCS</sequence>
<reference evidence="2" key="1">
    <citation type="submission" date="2020-02" db="EMBL/GenBank/DDBJ databases">
        <authorList>
            <person name="Meier V. D."/>
        </authorList>
    </citation>
    <scope>NUCLEOTIDE SEQUENCE</scope>
    <source>
        <strain evidence="2">AVDCRST_MAG63</strain>
    </source>
</reference>
<accession>A0A6J4J2N5</accession>
<evidence type="ECO:0000313" key="2">
    <source>
        <dbReference type="EMBL" id="CAA9266224.1"/>
    </source>
</evidence>
<gene>
    <name evidence="2" type="ORF">AVDCRST_MAG63-2744</name>
</gene>
<protein>
    <submittedName>
        <fullName evidence="2">Uncharacterized protein</fullName>
    </submittedName>
</protein>
<evidence type="ECO:0000256" key="1">
    <source>
        <dbReference type="SAM" id="MobiDB-lite"/>
    </source>
</evidence>
<feature type="region of interest" description="Disordered" evidence="1">
    <location>
        <begin position="42"/>
        <end position="69"/>
    </location>
</feature>
<dbReference type="EMBL" id="CADCTO010000349">
    <property type="protein sequence ID" value="CAA9266224.1"/>
    <property type="molecule type" value="Genomic_DNA"/>
</dbReference>
<dbReference type="AlphaFoldDB" id="A0A6J4J2N5"/>
<name>A0A6J4J2N5_9BACT</name>